<evidence type="ECO:0000256" key="4">
    <source>
        <dbReference type="ARBA" id="ARBA00022840"/>
    </source>
</evidence>
<feature type="transmembrane region" description="Helical" evidence="7">
    <location>
        <begin position="127"/>
        <end position="148"/>
    </location>
</feature>
<dbReference type="SUPFAM" id="SSF52540">
    <property type="entry name" value="P-loop containing nucleoside triphosphate hydrolases"/>
    <property type="match status" value="1"/>
</dbReference>
<organism evidence="9">
    <name type="scientific">uncultured bacterium</name>
    <name type="common">gcode 4</name>
    <dbReference type="NCBI Taxonomy" id="1234023"/>
    <lineage>
        <taxon>Bacteria</taxon>
        <taxon>environmental samples</taxon>
    </lineage>
</organism>
<keyword evidence="6 7" id="KW-0472">Membrane</keyword>
<dbReference type="InterPro" id="IPR003439">
    <property type="entry name" value="ABC_transporter-like_ATP-bd"/>
</dbReference>
<dbReference type="SMART" id="SM00382">
    <property type="entry name" value="AAA"/>
    <property type="match status" value="1"/>
</dbReference>
<dbReference type="InterPro" id="IPR003593">
    <property type="entry name" value="AAA+_ATPase"/>
</dbReference>
<evidence type="ECO:0000256" key="7">
    <source>
        <dbReference type="SAM" id="Phobius"/>
    </source>
</evidence>
<evidence type="ECO:0000256" key="2">
    <source>
        <dbReference type="ARBA" id="ARBA00022692"/>
    </source>
</evidence>
<sequence>MNIKRFLDPALHDKWMLARWVFIYAVIYGYPYLNVYIIRELTAKTEIWDLEWFSSILMFFVVSVIIFFMINFFCRNWWNAEMQYSFMKNIHRTYMSRFLELDNNKVESIWTWKMIAILNSWISNWTWALIDNIKSIIQFSLAFFFAIYIFKNAWYGYLIAFILMFWAFYIFLHKMTILTIEKRKQRTEAEVLYNNQFVKMIMSKFEIYQNSKTKKEVMVLDSFSDEAKSINLSLNQYYYYQYLCPKAFLSIFRIIVYFTIWYWIFQQTHRISELVWMIMLLTVIEDTFYKFIDFFMEFTKKFSYIRKLWETFDSIPPIQERKGLPEFKLDKWNIVIEGLSYSYWEKKIFDDFGLEIIWWKKTAIVWHSWSGKTTLAKLIIWYLRADSGTVKADMQDIQEIDMQSYYENIWYLTQDPSVFDGSIFENLTYWARHEVTESELKKAIKQAQCEFIYEFSKWLETQIWERWVRLSWWQKQRLAIAKIFIKNPKIIVLDEPTSALDSFSEEKISEAFHNLFADRAVIVIAHRLQTVKEADDIIVLENWELIERWKHKELVEKWWIYAKMLKLQSWF</sequence>
<dbReference type="InterPro" id="IPR027417">
    <property type="entry name" value="P-loop_NTPase"/>
</dbReference>
<dbReference type="EMBL" id="AMFJ01000193">
    <property type="protein sequence ID" value="EKE29289.1"/>
    <property type="molecule type" value="Genomic_DNA"/>
</dbReference>
<dbReference type="PROSITE" id="PS50893">
    <property type="entry name" value="ABC_TRANSPORTER_2"/>
    <property type="match status" value="1"/>
</dbReference>
<keyword evidence="2 7" id="KW-0812">Transmembrane</keyword>
<dbReference type="GO" id="GO:0015421">
    <property type="term" value="F:ABC-type oligopeptide transporter activity"/>
    <property type="evidence" value="ECO:0007669"/>
    <property type="project" value="TreeGrafter"/>
</dbReference>
<evidence type="ECO:0000256" key="6">
    <source>
        <dbReference type="ARBA" id="ARBA00023136"/>
    </source>
</evidence>
<proteinExistence type="predicted"/>
<protein>
    <recommendedName>
        <fullName evidence="8">ABC transporter domain-containing protein</fullName>
    </recommendedName>
</protein>
<dbReference type="InterPro" id="IPR036640">
    <property type="entry name" value="ABC1_TM_sf"/>
</dbReference>
<feature type="transmembrane region" description="Helical" evidence="7">
    <location>
        <begin position="21"/>
        <end position="38"/>
    </location>
</feature>
<evidence type="ECO:0000313" key="9">
    <source>
        <dbReference type="EMBL" id="EKE29289.1"/>
    </source>
</evidence>
<reference evidence="9" key="1">
    <citation type="journal article" date="2012" name="Science">
        <title>Fermentation, hydrogen, and sulfur metabolism in multiple uncultivated bacterial phyla.</title>
        <authorList>
            <person name="Wrighton K.C."/>
            <person name="Thomas B.C."/>
            <person name="Sharon I."/>
            <person name="Miller C.S."/>
            <person name="Castelle C.J."/>
            <person name="VerBerkmoes N.C."/>
            <person name="Wilkins M.J."/>
            <person name="Hettich R.L."/>
            <person name="Lipton M.S."/>
            <person name="Williams K.H."/>
            <person name="Long P.E."/>
            <person name="Banfield J.F."/>
        </authorList>
    </citation>
    <scope>NUCLEOTIDE SEQUENCE [LARGE SCALE GENOMIC DNA]</scope>
</reference>
<comment type="subcellular location">
    <subcellularLocation>
        <location evidence="1">Cell membrane</location>
        <topology evidence="1">Multi-pass membrane protein</topology>
    </subcellularLocation>
</comment>
<dbReference type="PANTHER" id="PTHR43394:SF1">
    <property type="entry name" value="ATP-BINDING CASSETTE SUB-FAMILY B MEMBER 10, MITOCHONDRIAL"/>
    <property type="match status" value="1"/>
</dbReference>
<dbReference type="Gene3D" id="1.20.1560.10">
    <property type="entry name" value="ABC transporter type 1, transmembrane domain"/>
    <property type="match status" value="1"/>
</dbReference>
<accession>K2GG06</accession>
<keyword evidence="4" id="KW-0067">ATP-binding</keyword>
<evidence type="ECO:0000256" key="3">
    <source>
        <dbReference type="ARBA" id="ARBA00022741"/>
    </source>
</evidence>
<dbReference type="GO" id="GO:0005886">
    <property type="term" value="C:plasma membrane"/>
    <property type="evidence" value="ECO:0007669"/>
    <property type="project" value="UniProtKB-SubCell"/>
</dbReference>
<dbReference type="AlphaFoldDB" id="K2GG06"/>
<keyword evidence="3" id="KW-0547">Nucleotide-binding</keyword>
<gene>
    <name evidence="9" type="ORF">ACD_2C00193G0010</name>
</gene>
<evidence type="ECO:0000259" key="8">
    <source>
        <dbReference type="PROSITE" id="PS50893"/>
    </source>
</evidence>
<dbReference type="PANTHER" id="PTHR43394">
    <property type="entry name" value="ATP-DEPENDENT PERMEASE MDL1, MITOCHONDRIAL"/>
    <property type="match status" value="1"/>
</dbReference>
<keyword evidence="5 7" id="KW-1133">Transmembrane helix</keyword>
<dbReference type="Gene3D" id="3.40.50.300">
    <property type="entry name" value="P-loop containing nucleotide triphosphate hydrolases"/>
    <property type="match status" value="1"/>
</dbReference>
<feature type="transmembrane region" description="Helical" evidence="7">
    <location>
        <begin position="247"/>
        <end position="265"/>
    </location>
</feature>
<dbReference type="InterPro" id="IPR039421">
    <property type="entry name" value="Type_1_exporter"/>
</dbReference>
<dbReference type="Pfam" id="PF00005">
    <property type="entry name" value="ABC_tran"/>
    <property type="match status" value="1"/>
</dbReference>
<dbReference type="SUPFAM" id="SSF90123">
    <property type="entry name" value="ABC transporter transmembrane region"/>
    <property type="match status" value="1"/>
</dbReference>
<feature type="domain" description="ABC transporter" evidence="8">
    <location>
        <begin position="334"/>
        <end position="567"/>
    </location>
</feature>
<comment type="caution">
    <text evidence="9">The sequence shown here is derived from an EMBL/GenBank/DDBJ whole genome shotgun (WGS) entry which is preliminary data.</text>
</comment>
<evidence type="ECO:0000256" key="5">
    <source>
        <dbReference type="ARBA" id="ARBA00022989"/>
    </source>
</evidence>
<dbReference type="GO" id="GO:0016887">
    <property type="term" value="F:ATP hydrolysis activity"/>
    <property type="evidence" value="ECO:0007669"/>
    <property type="project" value="InterPro"/>
</dbReference>
<feature type="transmembrane region" description="Helical" evidence="7">
    <location>
        <begin position="154"/>
        <end position="172"/>
    </location>
</feature>
<feature type="transmembrane region" description="Helical" evidence="7">
    <location>
        <begin position="50"/>
        <end position="74"/>
    </location>
</feature>
<name>K2GG06_9BACT</name>
<dbReference type="GO" id="GO:0005524">
    <property type="term" value="F:ATP binding"/>
    <property type="evidence" value="ECO:0007669"/>
    <property type="project" value="UniProtKB-KW"/>
</dbReference>
<evidence type="ECO:0000256" key="1">
    <source>
        <dbReference type="ARBA" id="ARBA00004651"/>
    </source>
</evidence>